<organism evidence="2 3">
    <name type="scientific">Gomphillus americanus</name>
    <dbReference type="NCBI Taxonomy" id="1940652"/>
    <lineage>
        <taxon>Eukaryota</taxon>
        <taxon>Fungi</taxon>
        <taxon>Dikarya</taxon>
        <taxon>Ascomycota</taxon>
        <taxon>Pezizomycotina</taxon>
        <taxon>Lecanoromycetes</taxon>
        <taxon>OSLEUM clade</taxon>
        <taxon>Ostropomycetidae</taxon>
        <taxon>Ostropales</taxon>
        <taxon>Graphidaceae</taxon>
        <taxon>Gomphilloideae</taxon>
        <taxon>Gomphillus</taxon>
    </lineage>
</organism>
<dbReference type="AlphaFoldDB" id="A0A8H3EDI9"/>
<comment type="caution">
    <text evidence="2">The sequence shown here is derived from an EMBL/GenBank/DDBJ whole genome shotgun (WGS) entry which is preliminary data.</text>
</comment>
<proteinExistence type="predicted"/>
<dbReference type="Gene3D" id="3.40.50.1820">
    <property type="entry name" value="alpha/beta hydrolase"/>
    <property type="match status" value="1"/>
</dbReference>
<reference evidence="2" key="1">
    <citation type="submission" date="2021-03" db="EMBL/GenBank/DDBJ databases">
        <authorList>
            <person name="Tagirdzhanova G."/>
        </authorList>
    </citation>
    <scope>NUCLEOTIDE SEQUENCE</scope>
</reference>
<dbReference type="Pfam" id="PF12697">
    <property type="entry name" value="Abhydrolase_6"/>
    <property type="match status" value="1"/>
</dbReference>
<dbReference type="InterPro" id="IPR029058">
    <property type="entry name" value="AB_hydrolase_fold"/>
</dbReference>
<dbReference type="EMBL" id="CAJPDQ010000001">
    <property type="protein sequence ID" value="CAF9903660.1"/>
    <property type="molecule type" value="Genomic_DNA"/>
</dbReference>
<dbReference type="Proteomes" id="UP000664169">
    <property type="component" value="Unassembled WGS sequence"/>
</dbReference>
<accession>A0A8H3EDI9</accession>
<evidence type="ECO:0000313" key="2">
    <source>
        <dbReference type="EMBL" id="CAF9903660.1"/>
    </source>
</evidence>
<dbReference type="InterPro" id="IPR052897">
    <property type="entry name" value="Sec-Metab_Biosynth_Hydrolase"/>
</dbReference>
<dbReference type="OrthoDB" id="1263307at2759"/>
<evidence type="ECO:0000313" key="3">
    <source>
        <dbReference type="Proteomes" id="UP000664169"/>
    </source>
</evidence>
<dbReference type="PANTHER" id="PTHR37017">
    <property type="entry name" value="AB HYDROLASE-1 DOMAIN-CONTAINING PROTEIN-RELATED"/>
    <property type="match status" value="1"/>
</dbReference>
<dbReference type="SUPFAM" id="SSF53474">
    <property type="entry name" value="alpha/beta-Hydrolases"/>
    <property type="match status" value="1"/>
</dbReference>
<sequence length="238" mass="26411">MATTKPTVLFVRGSWHCPQHFDRVRSVFEAADYPTEYPTQVSTGVKTSDNDAWLSSDAKVVKETASKLVVMHSYGGVIGSEAIHEGLGKKAREAKGEKSGVTDLVYLSAFVLPEDQSLASTLGPQLPPHITLKTCWMEGPEERFFNDLFDADKKRYIRLLAPVLTKTQFTQTTYSAYKYFPSTYLYSTNDQALPLQVQQMMVQMNGNGAFKTVECRAGHSPYLSQPATVLKVVEGLKA</sequence>
<name>A0A8H3EDI9_9LECA</name>
<protein>
    <recommendedName>
        <fullName evidence="1">AB hydrolase-1 domain-containing protein</fullName>
    </recommendedName>
</protein>
<keyword evidence="3" id="KW-1185">Reference proteome</keyword>
<dbReference type="PANTHER" id="PTHR37017:SF11">
    <property type="entry name" value="ESTERASE_LIPASE_THIOESTERASE DOMAIN-CONTAINING PROTEIN"/>
    <property type="match status" value="1"/>
</dbReference>
<feature type="domain" description="AB hydrolase-1" evidence="1">
    <location>
        <begin position="8"/>
        <end position="230"/>
    </location>
</feature>
<gene>
    <name evidence="2" type="ORF">GOMPHAMPRED_000479</name>
</gene>
<dbReference type="InterPro" id="IPR000073">
    <property type="entry name" value="AB_hydrolase_1"/>
</dbReference>
<evidence type="ECO:0000259" key="1">
    <source>
        <dbReference type="Pfam" id="PF12697"/>
    </source>
</evidence>